<dbReference type="RefSeq" id="WP_147188367.1">
    <property type="nucleotide sequence ID" value="NZ_CP042435.1"/>
</dbReference>
<dbReference type="KEGG" id="pgin:FRZ67_04365"/>
<dbReference type="EMBL" id="CP042435">
    <property type="protein sequence ID" value="QEC66567.1"/>
    <property type="molecule type" value="Genomic_DNA"/>
</dbReference>
<dbReference type="PANTHER" id="PTHR16026:SF0">
    <property type="entry name" value="CARTILAGE ACIDIC PROTEIN 1"/>
    <property type="match status" value="1"/>
</dbReference>
<gene>
    <name evidence="3" type="ORF">FRZ67_04365</name>
</gene>
<protein>
    <submittedName>
        <fullName evidence="3">RNA-binding protein</fullName>
    </submittedName>
</protein>
<evidence type="ECO:0000313" key="3">
    <source>
        <dbReference type="EMBL" id="QEC66567.1"/>
    </source>
</evidence>
<dbReference type="PANTHER" id="PTHR16026">
    <property type="entry name" value="CARTILAGE ACIDIC PROTEIN 1"/>
    <property type="match status" value="1"/>
</dbReference>
<dbReference type="InterPro" id="IPR011519">
    <property type="entry name" value="UnbV_ASPIC"/>
</dbReference>
<reference evidence="3 4" key="1">
    <citation type="journal article" date="2016" name="Int. J. Syst. Evol. Microbiol.">
        <title>Panacibacter ginsenosidivorans gen. nov., sp. nov., with ginsenoside converting activity isolated from soil of a ginseng field.</title>
        <authorList>
            <person name="Siddiqi M.Z."/>
            <person name="Muhammad Shafi S."/>
            <person name="Choi K.D."/>
            <person name="Im W.T."/>
        </authorList>
    </citation>
    <scope>NUCLEOTIDE SEQUENCE [LARGE SCALE GENOMIC DNA]</scope>
    <source>
        <strain evidence="3 4">Gsoil1550</strain>
    </source>
</reference>
<evidence type="ECO:0000313" key="4">
    <source>
        <dbReference type="Proteomes" id="UP000321533"/>
    </source>
</evidence>
<dbReference type="AlphaFoldDB" id="A0A5B8V501"/>
<keyword evidence="4" id="KW-1185">Reference proteome</keyword>
<dbReference type="OrthoDB" id="600363at2"/>
<dbReference type="SUPFAM" id="SSF69318">
    <property type="entry name" value="Integrin alpha N-terminal domain"/>
    <property type="match status" value="3"/>
</dbReference>
<dbReference type="InterPro" id="IPR013517">
    <property type="entry name" value="FG-GAP"/>
</dbReference>
<dbReference type="Pfam" id="PF13517">
    <property type="entry name" value="FG-GAP_3"/>
    <property type="match status" value="5"/>
</dbReference>
<dbReference type="Pfam" id="PF07593">
    <property type="entry name" value="UnbV_ASPIC"/>
    <property type="match status" value="1"/>
</dbReference>
<sequence length="1116" mass="125321">MNLFIRINSFVVCFFLLCACNEQTTENKNEEKKETGKELFSLLDASVTNINFQNTLTEGLNTNILMYEYFYNGGGVAAGDFNNDGLIDLYFTSNMGDNKLYLNKGDMKFEDITSFCGAGGRPGPWKTGVNVVDINGDGKLDIYLCYSGALPPEKRVNQLFINKGNNSRGVPMFEEQAVAYGLASAGYSNQSYFFDYDKDGDLDMLLLNHNPKNLPILNVEATAKLFKEDNNEKGLRLYKQTNGKFEDVTIKAGINGSELSYGLGLGISDFNEDGWPDFYVSNDYAVPDYLYINNKNGTFSNKMQSSIGHTSQFSMGNDVADINNDDLPDIFTLDMLPEDNHRQKLLLAPDNYDKFNLNVRSGFYYQYMRNMLQLNNGNNTFSETGQIAGISNTDWSWSALFADYDNDGWKDLYVTNGYYRDYTNLDFINYMNEYVASKGRLQREDVMDIIKQMPSSNVVNYMFQNKQGSTFENKTIDWGVNKHSNSNGAVYADLDNDGDLDLVVNNINQPAFIYRNESQKLNSNHFLNVQLTGNEGNTQGLGATIKIFYNGQTQRLEQNPARGYLSSVSSILHFGLGNIEKVDSLIVTWPNGKAQKMFDVKANQFLKLAERDAHDKSLQAKQIQSWFTETASPIKYKETIDTSVNDFNRQLLLINQFSYSGPCITKDDVNKDGLVDMIIGGAAGESTKIFLQQKSGSFTQKNIPAFEQDKACADAAIAVFDANADDHPDIYIASDGYNDLNDTDALLQDRLYLNDGNNNFTKSKGLPNISGSKSCVRVQDINGDGAPDIFVGGRAVPGRYPETPRSYILINDGKGNFSDQTQTVCPELFKPGMVTDAVWVDLDLDQKNELVIVGEWMPVTVFKIENGKLINSTNKFFDKQYSGWWNTISVGDLNGDKHPDLIIGNMGLNTQFKATEKEPLEMYYKDFDKNGSVDPIFSFYIQGEKYPYITRDELVGQLPILRKRFADFKSYADITMDELFEEKDIKDAGHLVADHMATTCFISNASGKFEIKELPVQVQYSPVYTIDTLDFNNDGKTDLLLCGNNSYTKIRLGKFDANYGVLLAGDGKGNFTYVKQNESGFNIHGDVRSCLKINDKIYFGICGKNLIAYTLLKQKK</sequence>
<dbReference type="InterPro" id="IPR027039">
    <property type="entry name" value="Crtac1"/>
</dbReference>
<name>A0A5B8V501_9BACT</name>
<evidence type="ECO:0000256" key="1">
    <source>
        <dbReference type="ARBA" id="ARBA00022729"/>
    </source>
</evidence>
<dbReference type="InterPro" id="IPR028994">
    <property type="entry name" value="Integrin_alpha_N"/>
</dbReference>
<dbReference type="Pfam" id="PF01839">
    <property type="entry name" value="FG-GAP"/>
    <property type="match status" value="1"/>
</dbReference>
<feature type="domain" description="ASPIC/UnbV" evidence="2">
    <location>
        <begin position="540"/>
        <end position="606"/>
    </location>
</feature>
<proteinExistence type="predicted"/>
<dbReference type="Gene3D" id="2.130.10.130">
    <property type="entry name" value="Integrin alpha, N-terminal"/>
    <property type="match status" value="4"/>
</dbReference>
<evidence type="ECO:0000259" key="2">
    <source>
        <dbReference type="Pfam" id="PF07593"/>
    </source>
</evidence>
<dbReference type="PROSITE" id="PS51257">
    <property type="entry name" value="PROKAR_LIPOPROTEIN"/>
    <property type="match status" value="1"/>
</dbReference>
<dbReference type="Proteomes" id="UP000321533">
    <property type="component" value="Chromosome"/>
</dbReference>
<accession>A0A5B8V501</accession>
<organism evidence="3 4">
    <name type="scientific">Panacibacter ginsenosidivorans</name>
    <dbReference type="NCBI Taxonomy" id="1813871"/>
    <lineage>
        <taxon>Bacteria</taxon>
        <taxon>Pseudomonadati</taxon>
        <taxon>Bacteroidota</taxon>
        <taxon>Chitinophagia</taxon>
        <taxon>Chitinophagales</taxon>
        <taxon>Chitinophagaceae</taxon>
        <taxon>Panacibacter</taxon>
    </lineage>
</organism>
<keyword evidence="1" id="KW-0732">Signal</keyword>